<feature type="domain" description="Methyltransferase" evidence="2">
    <location>
        <begin position="71"/>
        <end position="165"/>
    </location>
</feature>
<dbReference type="GO" id="GO:0008168">
    <property type="term" value="F:methyltransferase activity"/>
    <property type="evidence" value="ECO:0007669"/>
    <property type="project" value="UniProtKB-KW"/>
</dbReference>
<dbReference type="EMBL" id="FQZU01000003">
    <property type="protein sequence ID" value="SHJ01752.1"/>
    <property type="molecule type" value="Genomic_DNA"/>
</dbReference>
<dbReference type="GO" id="GO:0032259">
    <property type="term" value="P:methylation"/>
    <property type="evidence" value="ECO:0007669"/>
    <property type="project" value="UniProtKB-KW"/>
</dbReference>
<gene>
    <name evidence="3" type="ORF">SAMN02745216_00924</name>
</gene>
<dbReference type="CDD" id="cd02440">
    <property type="entry name" value="AdoMet_MTases"/>
    <property type="match status" value="1"/>
</dbReference>
<dbReference type="OrthoDB" id="5522265at2"/>
<dbReference type="Gene3D" id="3.40.50.150">
    <property type="entry name" value="Vaccinia Virus protein VP39"/>
    <property type="match status" value="1"/>
</dbReference>
<evidence type="ECO:0000256" key="1">
    <source>
        <dbReference type="ARBA" id="ARBA00022679"/>
    </source>
</evidence>
<protein>
    <submittedName>
        <fullName evidence="3">Methyltransferase domain-containing protein</fullName>
    </submittedName>
</protein>
<reference evidence="4" key="1">
    <citation type="submission" date="2016-11" db="EMBL/GenBank/DDBJ databases">
        <authorList>
            <person name="Varghese N."/>
            <person name="Submissions S."/>
        </authorList>
    </citation>
    <scope>NUCLEOTIDE SEQUENCE [LARGE SCALE GENOMIC DNA]</scope>
    <source>
        <strain evidence="4">DSM 16219</strain>
    </source>
</reference>
<organism evidence="3 4">
    <name type="scientific">Desulfatibacillum alkenivorans DSM 16219</name>
    <dbReference type="NCBI Taxonomy" id="1121393"/>
    <lineage>
        <taxon>Bacteria</taxon>
        <taxon>Pseudomonadati</taxon>
        <taxon>Thermodesulfobacteriota</taxon>
        <taxon>Desulfobacteria</taxon>
        <taxon>Desulfobacterales</taxon>
        <taxon>Desulfatibacillaceae</taxon>
        <taxon>Desulfatibacillum</taxon>
    </lineage>
</organism>
<dbReference type="InterPro" id="IPR029063">
    <property type="entry name" value="SAM-dependent_MTases_sf"/>
</dbReference>
<dbReference type="PANTHER" id="PTHR43861">
    <property type="entry name" value="TRANS-ACONITATE 2-METHYLTRANSFERASE-RELATED"/>
    <property type="match status" value="1"/>
</dbReference>
<proteinExistence type="predicted"/>
<name>A0A1M6FVR0_9BACT</name>
<keyword evidence="3" id="KW-0489">Methyltransferase</keyword>
<evidence type="ECO:0000313" key="4">
    <source>
        <dbReference type="Proteomes" id="UP000183994"/>
    </source>
</evidence>
<dbReference type="STRING" id="1121393.SAMN02745216_00924"/>
<dbReference type="Pfam" id="PF13649">
    <property type="entry name" value="Methyltransf_25"/>
    <property type="match status" value="1"/>
</dbReference>
<dbReference type="AlphaFoldDB" id="A0A1M6FVR0"/>
<accession>A0A1M6FVR0</accession>
<evidence type="ECO:0000313" key="3">
    <source>
        <dbReference type="EMBL" id="SHJ01752.1"/>
    </source>
</evidence>
<dbReference type="InterPro" id="IPR041698">
    <property type="entry name" value="Methyltransf_25"/>
</dbReference>
<evidence type="ECO:0000259" key="2">
    <source>
        <dbReference type="Pfam" id="PF13649"/>
    </source>
</evidence>
<sequence length="279" mass="32359">MFDQLETINQRPLPYEYYTAQDLWDDEYVSTQMLEYHLNPESDLASRKTAFIDRSAQWIAARFSLEEGKSVCDFGCGPGLYTSRFAKTGAKVTGLDFSRNSVAYAKRQAEENGFDIEYRLGNYLDFQSDEKFDLITMIYLDFCPLSPKQRKTLLDIFQKHLKDDGRVFMDVLTLAFFEQSKEEKTYEYSARDGFWAAGPYYAFNSTWKYTDINLLLNKHVIVEKNRTREIFNWLQCFDGNSFAREAEAGGLEVLESYSNTAGGVFEEKGMEMAMVLKKH</sequence>
<keyword evidence="1 3" id="KW-0808">Transferase</keyword>
<keyword evidence="4" id="KW-1185">Reference proteome</keyword>
<dbReference type="SUPFAM" id="SSF53335">
    <property type="entry name" value="S-adenosyl-L-methionine-dependent methyltransferases"/>
    <property type="match status" value="1"/>
</dbReference>
<dbReference type="RefSeq" id="WP_073473410.1">
    <property type="nucleotide sequence ID" value="NZ_FQZU01000003.1"/>
</dbReference>
<dbReference type="Proteomes" id="UP000183994">
    <property type="component" value="Unassembled WGS sequence"/>
</dbReference>